<organism evidence="1 2">
    <name type="scientific">Pinctada imbricata</name>
    <name type="common">Atlantic pearl-oyster</name>
    <name type="synonym">Pinctada martensii</name>
    <dbReference type="NCBI Taxonomy" id="66713"/>
    <lineage>
        <taxon>Eukaryota</taxon>
        <taxon>Metazoa</taxon>
        <taxon>Spiralia</taxon>
        <taxon>Lophotrochozoa</taxon>
        <taxon>Mollusca</taxon>
        <taxon>Bivalvia</taxon>
        <taxon>Autobranchia</taxon>
        <taxon>Pteriomorphia</taxon>
        <taxon>Pterioida</taxon>
        <taxon>Pterioidea</taxon>
        <taxon>Pteriidae</taxon>
        <taxon>Pinctada</taxon>
    </lineage>
</organism>
<dbReference type="EMBL" id="VSWD01000014">
    <property type="protein sequence ID" value="KAK3082844.1"/>
    <property type="molecule type" value="Genomic_DNA"/>
</dbReference>
<sequence length="717" mass="83211">MRMVLRLPKMRSAWLEYLRVRGYSLAVEHGLWTLSSDVYNSDMSEYNFYNWILWLYGNAFYSGVDSNYNIGGFYTNSGLNILMNLWKRFITNLKLDQSVWRQYLKWTFNTQSNVNPNTLTWKLMEEIRAVLSNRQYLNSWIDFMHEHNTYIVYTSHGWDLVKGSKINNIASWMYWLFITVGDLDLPAGHTDFGKHGGFSGNTNITFGTWQHNFLQRIFHYSQCCLINYYLSFIKHACPIYNNLTYSIFMHHSLTRPRTLCLPEISRACNNTHIFNYYINHSHTILTFVYRKNVAQSIFQSQSLIEYRSIGQNKTSQFYPYLCLKRFLEFTSFTEDYHGAYTLNGIKTMIILWRNFILRLLKIKLIKWQSLCSLLKDSAIPDDRDKYSALTKQMIDLFASDLFSKYWLEYVQYRNFSFVLRDGAWDIAQNCSRDQNQEWLTWILAQAESDSRNDIRSWNSYGSNVLLRNKRESGITGILRVNCSLDVDFVLDLDSDSATVHIRKFALFEIAFQNLRRRMLIFIVMMLIKEGSKLVLTKPEEVGHTAPDTSIESLDHILGSLSTGHGTNSGSSYYDSAEYHYNNYNNYGGGVTDYTGGLGLWALRDADINGFGSSEELVRKRREAKRSRSKRQASPTKFNYMSLLGNCGSQNPSIDISANERNVRMSLMTQGSGAPTTLEIPIVPSWNKLTLVYDGNKMTGTVENWRGKQRKEAALSGK</sequence>
<reference evidence="1" key="1">
    <citation type="submission" date="2019-08" db="EMBL/GenBank/DDBJ databases">
        <title>The improved chromosome-level genome for the pearl oyster Pinctada fucata martensii using PacBio sequencing and Hi-C.</title>
        <authorList>
            <person name="Zheng Z."/>
        </authorList>
    </citation>
    <scope>NUCLEOTIDE SEQUENCE</scope>
    <source>
        <strain evidence="1">ZZ-2019</strain>
        <tissue evidence="1">Adductor muscle</tissue>
    </source>
</reference>
<proteinExistence type="predicted"/>
<accession>A0AA88XCU8</accession>
<gene>
    <name evidence="1" type="ORF">FSP39_006874</name>
</gene>
<dbReference type="AlphaFoldDB" id="A0AA88XCU8"/>
<evidence type="ECO:0000313" key="2">
    <source>
        <dbReference type="Proteomes" id="UP001186944"/>
    </source>
</evidence>
<name>A0AA88XCU8_PINIB</name>
<evidence type="ECO:0000313" key="1">
    <source>
        <dbReference type="EMBL" id="KAK3082844.1"/>
    </source>
</evidence>
<protein>
    <submittedName>
        <fullName evidence="1">Uncharacterized protein</fullName>
    </submittedName>
</protein>
<dbReference type="Proteomes" id="UP001186944">
    <property type="component" value="Unassembled WGS sequence"/>
</dbReference>
<keyword evidence="2" id="KW-1185">Reference proteome</keyword>
<comment type="caution">
    <text evidence="1">The sequence shown here is derived from an EMBL/GenBank/DDBJ whole genome shotgun (WGS) entry which is preliminary data.</text>
</comment>